<reference evidence="6 7" key="1">
    <citation type="submission" date="2015-03" db="EMBL/GenBank/DDBJ databases">
        <authorList>
            <person name="Zheng J."/>
            <person name="Ganezle M."/>
        </authorList>
    </citation>
    <scope>NUCLEOTIDE SEQUENCE [LARGE SCALE GENOMIC DNA]</scope>
    <source>
        <strain evidence="6 7">LP38</strain>
    </source>
</reference>
<evidence type="ECO:0000256" key="1">
    <source>
        <dbReference type="ARBA" id="ARBA00023015"/>
    </source>
</evidence>
<evidence type="ECO:0000313" key="6">
    <source>
        <dbReference type="EMBL" id="KJW13026.1"/>
    </source>
</evidence>
<dbReference type="PANTHER" id="PTHR30055:SF234">
    <property type="entry name" value="HTH-TYPE TRANSCRIPTIONAL REGULATOR BETI"/>
    <property type="match status" value="1"/>
</dbReference>
<sequence length="193" mass="21030">MKKKDMSKQTKIQDAVAAIILKEGPAGVSTTKVARQVGIAQSNVYLYFQNKQALIDSVYQREAQRIISTTALTALADSRISLPERIRMYVQQVYDYSLAHPDSLTLLQQIKSLKGQGMALTVGADDPNNVVGQLLTAGVTAGVLKPLPVNLFMSLVFAVIHTHTTNVKNGVTAPETVTFDALYSLIWDAIRLA</sequence>
<dbReference type="PROSITE" id="PS50977">
    <property type="entry name" value="HTH_TETR_2"/>
    <property type="match status" value="1"/>
</dbReference>
<feature type="domain" description="HTH tetR-type" evidence="5">
    <location>
        <begin position="6"/>
        <end position="66"/>
    </location>
</feature>
<dbReference type="RefSeq" id="WP_045806979.1">
    <property type="nucleotide sequence ID" value="NZ_JZCR01000011.1"/>
</dbReference>
<comment type="caution">
    <text evidence="6">The sequence shown here is derived from an EMBL/GenBank/DDBJ whole genome shotgun (WGS) entry which is preliminary data.</text>
</comment>
<dbReference type="PRINTS" id="PR00455">
    <property type="entry name" value="HTHTETR"/>
</dbReference>
<dbReference type="GO" id="GO:0000976">
    <property type="term" value="F:transcription cis-regulatory region binding"/>
    <property type="evidence" value="ECO:0007669"/>
    <property type="project" value="TreeGrafter"/>
</dbReference>
<keyword evidence="1" id="KW-0805">Transcription regulation</keyword>
<dbReference type="AlphaFoldDB" id="A0A0F3RSQ2"/>
<dbReference type="Gene3D" id="1.10.357.10">
    <property type="entry name" value="Tetracycline Repressor, domain 2"/>
    <property type="match status" value="1"/>
</dbReference>
<dbReference type="InterPro" id="IPR050109">
    <property type="entry name" value="HTH-type_TetR-like_transc_reg"/>
</dbReference>
<keyword evidence="2 4" id="KW-0238">DNA-binding</keyword>
<protein>
    <submittedName>
        <fullName evidence="6">TetR family transcriptional regulator</fullName>
    </submittedName>
</protein>
<evidence type="ECO:0000313" key="7">
    <source>
        <dbReference type="Proteomes" id="UP000033491"/>
    </source>
</evidence>
<accession>A0A0F3RSQ2</accession>
<name>A0A0F3RSQ2_9LACO</name>
<dbReference type="GO" id="GO:0003700">
    <property type="term" value="F:DNA-binding transcription factor activity"/>
    <property type="evidence" value="ECO:0007669"/>
    <property type="project" value="TreeGrafter"/>
</dbReference>
<keyword evidence="3" id="KW-0804">Transcription</keyword>
<gene>
    <name evidence="6" type="ORF">VC81_04590</name>
</gene>
<dbReference type="Pfam" id="PF00440">
    <property type="entry name" value="TetR_N"/>
    <property type="match status" value="1"/>
</dbReference>
<dbReference type="PANTHER" id="PTHR30055">
    <property type="entry name" value="HTH-TYPE TRANSCRIPTIONAL REGULATOR RUTR"/>
    <property type="match status" value="1"/>
</dbReference>
<dbReference type="OrthoDB" id="9809994at2"/>
<evidence type="ECO:0000256" key="3">
    <source>
        <dbReference type="ARBA" id="ARBA00023163"/>
    </source>
</evidence>
<evidence type="ECO:0000259" key="5">
    <source>
        <dbReference type="PROSITE" id="PS50977"/>
    </source>
</evidence>
<dbReference type="SUPFAM" id="SSF46689">
    <property type="entry name" value="Homeodomain-like"/>
    <property type="match status" value="1"/>
</dbReference>
<evidence type="ECO:0000256" key="4">
    <source>
        <dbReference type="PROSITE-ProRule" id="PRU00335"/>
    </source>
</evidence>
<dbReference type="InterPro" id="IPR009057">
    <property type="entry name" value="Homeodomain-like_sf"/>
</dbReference>
<dbReference type="EMBL" id="JZCR01000011">
    <property type="protein sequence ID" value="KJW13026.1"/>
    <property type="molecule type" value="Genomic_DNA"/>
</dbReference>
<dbReference type="InterPro" id="IPR001647">
    <property type="entry name" value="HTH_TetR"/>
</dbReference>
<dbReference type="Proteomes" id="UP000033491">
    <property type="component" value="Unassembled WGS sequence"/>
</dbReference>
<proteinExistence type="predicted"/>
<evidence type="ECO:0000256" key="2">
    <source>
        <dbReference type="ARBA" id="ARBA00023125"/>
    </source>
</evidence>
<organism evidence="6 7">
    <name type="scientific">Levilactobacillus spicheri</name>
    <dbReference type="NCBI Taxonomy" id="216463"/>
    <lineage>
        <taxon>Bacteria</taxon>
        <taxon>Bacillati</taxon>
        <taxon>Bacillota</taxon>
        <taxon>Bacilli</taxon>
        <taxon>Lactobacillales</taxon>
        <taxon>Lactobacillaceae</taxon>
        <taxon>Levilactobacillus</taxon>
    </lineage>
</organism>
<dbReference type="STRING" id="216463.VC81_04590"/>
<feature type="DNA-binding region" description="H-T-H motif" evidence="4">
    <location>
        <begin position="29"/>
        <end position="48"/>
    </location>
</feature>
<dbReference type="PATRIC" id="fig|216463.3.peg.21"/>